<evidence type="ECO:0000256" key="10">
    <source>
        <dbReference type="SAM" id="Phobius"/>
    </source>
</evidence>
<feature type="transmembrane region" description="Helical" evidence="10">
    <location>
        <begin position="44"/>
        <end position="65"/>
    </location>
</feature>
<dbReference type="InterPro" id="IPR011990">
    <property type="entry name" value="TPR-like_helical_dom_sf"/>
</dbReference>
<keyword evidence="8 10" id="KW-0472">Membrane</keyword>
<evidence type="ECO:0000256" key="5">
    <source>
        <dbReference type="ARBA" id="ARBA00022519"/>
    </source>
</evidence>
<keyword evidence="4" id="KW-1003">Cell membrane</keyword>
<dbReference type="RefSeq" id="WP_129831336.1">
    <property type="nucleotide sequence ID" value="NZ_CP035704.1"/>
</dbReference>
<evidence type="ECO:0000313" key="13">
    <source>
        <dbReference type="Proteomes" id="UP000291562"/>
    </source>
</evidence>
<dbReference type="UniPathway" id="UPA00252"/>
<proteinExistence type="predicted"/>
<feature type="domain" description="HemY N-terminal" evidence="11">
    <location>
        <begin position="29"/>
        <end position="128"/>
    </location>
</feature>
<dbReference type="SUPFAM" id="SSF48452">
    <property type="entry name" value="TPR-like"/>
    <property type="match status" value="1"/>
</dbReference>
<evidence type="ECO:0000256" key="6">
    <source>
        <dbReference type="ARBA" id="ARBA00022692"/>
    </source>
</evidence>
<comment type="function">
    <text evidence="1">Involved in a late step of protoheme IX synthesis.</text>
</comment>
<dbReference type="Gene3D" id="1.25.40.10">
    <property type="entry name" value="Tetratricopeptide repeat domain"/>
    <property type="match status" value="1"/>
</dbReference>
<dbReference type="EMBL" id="CP035704">
    <property type="protein sequence ID" value="QBB69081.1"/>
    <property type="molecule type" value="Genomic_DNA"/>
</dbReference>
<reference evidence="12 13" key="1">
    <citation type="submission" date="2019-01" db="EMBL/GenBank/DDBJ databases">
        <title>Pseudolysobacter antarctica gen. nov., sp. nov., isolated from Fildes Peninsula, Antarctica.</title>
        <authorList>
            <person name="Wei Z."/>
            <person name="Peng F."/>
        </authorList>
    </citation>
    <scope>NUCLEOTIDE SEQUENCE [LARGE SCALE GENOMIC DNA]</scope>
    <source>
        <strain evidence="12 13">AQ6-296</strain>
    </source>
</reference>
<keyword evidence="5" id="KW-0997">Cell inner membrane</keyword>
<keyword evidence="7 10" id="KW-1133">Transmembrane helix</keyword>
<gene>
    <name evidence="12" type="ORF">ELE36_01055</name>
</gene>
<keyword evidence="9" id="KW-0627">Porphyrin biosynthesis</keyword>
<dbReference type="InterPro" id="IPR010817">
    <property type="entry name" value="HemY_N"/>
</dbReference>
<name>A0A411HF24_9GAMM</name>
<evidence type="ECO:0000256" key="9">
    <source>
        <dbReference type="ARBA" id="ARBA00023244"/>
    </source>
</evidence>
<dbReference type="GO" id="GO:0042168">
    <property type="term" value="P:heme metabolic process"/>
    <property type="evidence" value="ECO:0007669"/>
    <property type="project" value="InterPro"/>
</dbReference>
<evidence type="ECO:0000256" key="7">
    <source>
        <dbReference type="ARBA" id="ARBA00022989"/>
    </source>
</evidence>
<dbReference type="GO" id="GO:0006779">
    <property type="term" value="P:porphyrin-containing compound biosynthetic process"/>
    <property type="evidence" value="ECO:0007669"/>
    <property type="project" value="UniProtKB-KW"/>
</dbReference>
<dbReference type="GO" id="GO:0005886">
    <property type="term" value="C:plasma membrane"/>
    <property type="evidence" value="ECO:0007669"/>
    <property type="project" value="UniProtKB-SubCell"/>
</dbReference>
<evidence type="ECO:0000256" key="2">
    <source>
        <dbReference type="ARBA" id="ARBA00004429"/>
    </source>
</evidence>
<dbReference type="KEGG" id="xbc:ELE36_01055"/>
<dbReference type="NCBIfam" id="TIGR00540">
    <property type="entry name" value="TPR_hemY_coli"/>
    <property type="match status" value="1"/>
</dbReference>
<organism evidence="12 13">
    <name type="scientific">Pseudolysobacter antarcticus</name>
    <dbReference type="NCBI Taxonomy" id="2511995"/>
    <lineage>
        <taxon>Bacteria</taxon>
        <taxon>Pseudomonadati</taxon>
        <taxon>Pseudomonadota</taxon>
        <taxon>Gammaproteobacteria</taxon>
        <taxon>Lysobacterales</taxon>
        <taxon>Rhodanobacteraceae</taxon>
        <taxon>Pseudolysobacter</taxon>
    </lineage>
</organism>
<dbReference type="Pfam" id="PF07219">
    <property type="entry name" value="HemY_N"/>
    <property type="match status" value="1"/>
</dbReference>
<evidence type="ECO:0000256" key="1">
    <source>
        <dbReference type="ARBA" id="ARBA00002962"/>
    </source>
</evidence>
<sequence length="418" mass="45480">MRTWWILLLLLAIAVAAAFGWHALALDPGYVLIRVHDTRIETSLVFAVIASVLVVLLLIVVWQLLRWPFRTWNRRTRRLGRERLAIGLLALTEGRYPLAQRELARVAGNPRLHAPAWLALSRAAHASGDVAGTEAALNEAATDAPVAALALRTRFQLERGEARQALALLKPEAANDNLAPSSWHMLVEAALACGDHAAARNGLVALLRSQTLTSSAAEALEQRVLVDALGAASDGTALTALWSVLSRTQRRIPEVVCAYAQRAAALGQTLAGMSEVEATLRKEWSELLVRCYGELGPAEAETRLRNAESWLRTQPNSAALLLTLGRLCRDQALWGKAQEYLERGLAIQESAALWETLADCCVGAGDNATASQCYSNALRYTRGETTQALATRRTPGGLLTHAIVVEERSEHGVPRLRQ</sequence>
<comment type="subcellular location">
    <subcellularLocation>
        <location evidence="2">Cell inner membrane</location>
        <topology evidence="2">Multi-pass membrane protein</topology>
    </subcellularLocation>
</comment>
<dbReference type="InterPro" id="IPR005254">
    <property type="entry name" value="Heme_biosyn_assoc_TPR_pro"/>
</dbReference>
<dbReference type="AlphaFoldDB" id="A0A411HF24"/>
<accession>A0A411HF24</accession>
<dbReference type="OrthoDB" id="7053339at2"/>
<keyword evidence="6 10" id="KW-0812">Transmembrane</keyword>
<evidence type="ECO:0000256" key="4">
    <source>
        <dbReference type="ARBA" id="ARBA00022475"/>
    </source>
</evidence>
<evidence type="ECO:0000259" key="11">
    <source>
        <dbReference type="Pfam" id="PF07219"/>
    </source>
</evidence>
<keyword evidence="13" id="KW-1185">Reference proteome</keyword>
<protein>
    <submittedName>
        <fullName evidence="12">Heme biosynthesis protein HemY</fullName>
    </submittedName>
</protein>
<evidence type="ECO:0000256" key="8">
    <source>
        <dbReference type="ARBA" id="ARBA00023136"/>
    </source>
</evidence>
<evidence type="ECO:0000313" key="12">
    <source>
        <dbReference type="EMBL" id="QBB69081.1"/>
    </source>
</evidence>
<comment type="pathway">
    <text evidence="3">Porphyrin-containing compound metabolism; protoheme biosynthesis.</text>
</comment>
<dbReference type="Proteomes" id="UP000291562">
    <property type="component" value="Chromosome"/>
</dbReference>
<evidence type="ECO:0000256" key="3">
    <source>
        <dbReference type="ARBA" id="ARBA00004744"/>
    </source>
</evidence>